<dbReference type="PANTHER" id="PTHR11592">
    <property type="entry name" value="GLUTATHIONE PEROXIDASE"/>
    <property type="match status" value="1"/>
</dbReference>
<evidence type="ECO:0000313" key="6">
    <source>
        <dbReference type="Proteomes" id="UP001595907"/>
    </source>
</evidence>
<comment type="similarity">
    <text evidence="1 4">Belongs to the glutathione peroxidase family.</text>
</comment>
<dbReference type="PROSITE" id="PS00460">
    <property type="entry name" value="GLUTATHIONE_PEROXID_1"/>
    <property type="match status" value="1"/>
</dbReference>
<evidence type="ECO:0000256" key="4">
    <source>
        <dbReference type="RuleBase" id="RU000499"/>
    </source>
</evidence>
<dbReference type="RefSeq" id="WP_379709750.1">
    <property type="nucleotide sequence ID" value="NZ_JBHSCZ010000002.1"/>
</dbReference>
<keyword evidence="2 4" id="KW-0575">Peroxidase</keyword>
<dbReference type="PRINTS" id="PR01011">
    <property type="entry name" value="GLUTPROXDASE"/>
</dbReference>
<keyword evidence="3 4" id="KW-0560">Oxidoreductase</keyword>
<dbReference type="CDD" id="cd00340">
    <property type="entry name" value="GSH_Peroxidase"/>
    <property type="match status" value="1"/>
</dbReference>
<dbReference type="PROSITE" id="PS51355">
    <property type="entry name" value="GLUTATHIONE_PEROXID_3"/>
    <property type="match status" value="1"/>
</dbReference>
<dbReference type="Proteomes" id="UP001595907">
    <property type="component" value="Unassembled WGS sequence"/>
</dbReference>
<dbReference type="SUPFAM" id="SSF52833">
    <property type="entry name" value="Thioredoxin-like"/>
    <property type="match status" value="1"/>
</dbReference>
<dbReference type="InterPro" id="IPR000889">
    <property type="entry name" value="Glutathione_peroxidase"/>
</dbReference>
<protein>
    <recommendedName>
        <fullName evidence="4">Glutathione peroxidase</fullName>
    </recommendedName>
</protein>
<evidence type="ECO:0000256" key="2">
    <source>
        <dbReference type="ARBA" id="ARBA00022559"/>
    </source>
</evidence>
<evidence type="ECO:0000256" key="3">
    <source>
        <dbReference type="ARBA" id="ARBA00023002"/>
    </source>
</evidence>
<dbReference type="GO" id="GO:0004601">
    <property type="term" value="F:peroxidase activity"/>
    <property type="evidence" value="ECO:0007669"/>
    <property type="project" value="UniProtKB-KW"/>
</dbReference>
<sequence>MTGKQQFLKTVYPIFQKLTNLFKIHRNILQSNTAAVTNFFDLSVTLTTGKTVSMETFKGKKILIVNTASDCGYTAQYDDLEKLYQQHKNNLIIIAFPANDFKEQEKNDDAAIAEFCKINYGVTFPLAQKSVVINNTNQHAVFKWLTQKDLNGWNSQVPTWNFCKYLVNEQGNLTHFFEAAVNPLGQEITSAIATI</sequence>
<keyword evidence="6" id="KW-1185">Reference proteome</keyword>
<accession>A0ABV8QUL0</accession>
<dbReference type="EMBL" id="JBHSCZ010000002">
    <property type="protein sequence ID" value="MFC4263335.1"/>
    <property type="molecule type" value="Genomic_DNA"/>
</dbReference>
<proteinExistence type="inferred from homology"/>
<name>A0ABV8QUL0_9BACT</name>
<dbReference type="Gene3D" id="3.40.30.10">
    <property type="entry name" value="Glutaredoxin"/>
    <property type="match status" value="1"/>
</dbReference>
<dbReference type="PANTHER" id="PTHR11592:SF78">
    <property type="entry name" value="GLUTATHIONE PEROXIDASE"/>
    <property type="match status" value="1"/>
</dbReference>
<comment type="caution">
    <text evidence="5">The sequence shown here is derived from an EMBL/GenBank/DDBJ whole genome shotgun (WGS) entry which is preliminary data.</text>
</comment>
<dbReference type="Pfam" id="PF00255">
    <property type="entry name" value="GSHPx"/>
    <property type="match status" value="1"/>
</dbReference>
<dbReference type="InterPro" id="IPR036249">
    <property type="entry name" value="Thioredoxin-like_sf"/>
</dbReference>
<dbReference type="PIRSF" id="PIRSF000303">
    <property type="entry name" value="Glutathion_perox"/>
    <property type="match status" value="1"/>
</dbReference>
<organism evidence="5 6">
    <name type="scientific">Ferruginibacter yonginensis</name>
    <dbReference type="NCBI Taxonomy" id="1310416"/>
    <lineage>
        <taxon>Bacteria</taxon>
        <taxon>Pseudomonadati</taxon>
        <taxon>Bacteroidota</taxon>
        <taxon>Chitinophagia</taxon>
        <taxon>Chitinophagales</taxon>
        <taxon>Chitinophagaceae</taxon>
        <taxon>Ferruginibacter</taxon>
    </lineage>
</organism>
<reference evidence="6" key="1">
    <citation type="journal article" date="2019" name="Int. J. Syst. Evol. Microbiol.">
        <title>The Global Catalogue of Microorganisms (GCM) 10K type strain sequencing project: providing services to taxonomists for standard genome sequencing and annotation.</title>
        <authorList>
            <consortium name="The Broad Institute Genomics Platform"/>
            <consortium name="The Broad Institute Genome Sequencing Center for Infectious Disease"/>
            <person name="Wu L."/>
            <person name="Ma J."/>
        </authorList>
    </citation>
    <scope>NUCLEOTIDE SEQUENCE [LARGE SCALE GENOMIC DNA]</scope>
    <source>
        <strain evidence="6">CECT 8289</strain>
    </source>
</reference>
<dbReference type="InterPro" id="IPR029759">
    <property type="entry name" value="GPX_AS"/>
</dbReference>
<gene>
    <name evidence="5" type="ORF">ACFOWM_10625</name>
</gene>
<evidence type="ECO:0000313" key="5">
    <source>
        <dbReference type="EMBL" id="MFC4263335.1"/>
    </source>
</evidence>
<evidence type="ECO:0000256" key="1">
    <source>
        <dbReference type="ARBA" id="ARBA00006926"/>
    </source>
</evidence>